<feature type="compositionally biased region" description="Acidic residues" evidence="1">
    <location>
        <begin position="169"/>
        <end position="180"/>
    </location>
</feature>
<dbReference type="AlphaFoldDB" id="A0A7S3DR28"/>
<feature type="compositionally biased region" description="Polar residues" evidence="1">
    <location>
        <begin position="20"/>
        <end position="43"/>
    </location>
</feature>
<accession>A0A7S3DR28</accession>
<feature type="compositionally biased region" description="Polar residues" evidence="1">
    <location>
        <begin position="1"/>
        <end position="12"/>
    </location>
</feature>
<reference evidence="2" key="1">
    <citation type="submission" date="2021-01" db="EMBL/GenBank/DDBJ databases">
        <authorList>
            <person name="Corre E."/>
            <person name="Pelletier E."/>
            <person name="Niang G."/>
            <person name="Scheremetjew M."/>
            <person name="Finn R."/>
            <person name="Kale V."/>
            <person name="Holt S."/>
            <person name="Cochrane G."/>
            <person name="Meng A."/>
            <person name="Brown T."/>
            <person name="Cohen L."/>
        </authorList>
    </citation>
    <scope>NUCLEOTIDE SEQUENCE</scope>
    <source>
        <strain evidence="2">CCMP125</strain>
    </source>
</reference>
<organism evidence="2">
    <name type="scientific">Entomoneis paludosa</name>
    <dbReference type="NCBI Taxonomy" id="265537"/>
    <lineage>
        <taxon>Eukaryota</taxon>
        <taxon>Sar</taxon>
        <taxon>Stramenopiles</taxon>
        <taxon>Ochrophyta</taxon>
        <taxon>Bacillariophyta</taxon>
        <taxon>Bacillariophyceae</taxon>
        <taxon>Bacillariophycidae</taxon>
        <taxon>Entomoneidaceae</taxon>
        <taxon>Entomoneis</taxon>
    </lineage>
</organism>
<evidence type="ECO:0000256" key="1">
    <source>
        <dbReference type="SAM" id="MobiDB-lite"/>
    </source>
</evidence>
<protein>
    <submittedName>
        <fullName evidence="2">Uncharacterized protein</fullName>
    </submittedName>
</protein>
<proteinExistence type="predicted"/>
<feature type="region of interest" description="Disordered" evidence="1">
    <location>
        <begin position="145"/>
        <end position="180"/>
    </location>
</feature>
<name>A0A7S3DR28_9STRA</name>
<feature type="region of interest" description="Disordered" evidence="1">
    <location>
        <begin position="1"/>
        <end position="50"/>
    </location>
</feature>
<evidence type="ECO:0000313" key="2">
    <source>
        <dbReference type="EMBL" id="CAD9970806.1"/>
    </source>
</evidence>
<sequence>MMDRCSMSSTPNDVRYFPTHPQSHGANVSSSTTGNKSTASIPIQDSDKNAKHEKLEQLMAQEAAEYRDMIMYKRIYHAKQQQQLQQPEDGHQSGSALHYQPHEVQEIQVPQHRRTCSAPQGAMYLPTPVSLLDHARLNSAAFHQQALATSWTPPQQQQQDPEESKTTFEDDMEGIFELDL</sequence>
<dbReference type="EMBL" id="HBHT01021288">
    <property type="protein sequence ID" value="CAD9970806.1"/>
    <property type="molecule type" value="Transcribed_RNA"/>
</dbReference>
<gene>
    <name evidence="2" type="ORF">APAL1065_LOCUS14271</name>
</gene>